<dbReference type="SUPFAM" id="SSF53335">
    <property type="entry name" value="S-adenosyl-L-methionine-dependent methyltransferases"/>
    <property type="match status" value="1"/>
</dbReference>
<name>A0ABW1K4U6_9ACTN</name>
<reference evidence="4" key="1">
    <citation type="journal article" date="2019" name="Int. J. Syst. Evol. Microbiol.">
        <title>The Global Catalogue of Microorganisms (GCM) 10K type strain sequencing project: providing services to taxonomists for standard genome sequencing and annotation.</title>
        <authorList>
            <consortium name="The Broad Institute Genomics Platform"/>
            <consortium name="The Broad Institute Genome Sequencing Center for Infectious Disease"/>
            <person name="Wu L."/>
            <person name="Ma J."/>
        </authorList>
    </citation>
    <scope>NUCLEOTIDE SEQUENCE [LARGE SCALE GENOMIC DNA]</scope>
    <source>
        <strain evidence="4">ZS-35-S2</strain>
    </source>
</reference>
<dbReference type="RefSeq" id="WP_377419398.1">
    <property type="nucleotide sequence ID" value="NZ_JBHSPR010000007.1"/>
</dbReference>
<sequence>MNPTDTVRYTGPDDATGVTAARVPDQLAFLTDWLPSAPARILDAGCGRGHLALALDRAGYAVTAVDTDPEAVAVASALGVNAVEADIARYEDDPFDAVLFSLSLHHMADLGDAVERARTLLRPGGTLVVDEFAWERANPATAAWFYDTAAVLAVAGRLGPGTDGDPLAAPYPRWVSRHRDELRLHSGATVVAAVAGAFDIRTTTRVPYLYRYLADRLNDDGLGVPVFTALKDIERLRIADGGLAAVGLRLLARPRQTREDPT</sequence>
<evidence type="ECO:0000313" key="3">
    <source>
        <dbReference type="EMBL" id="MFC6016222.1"/>
    </source>
</evidence>
<evidence type="ECO:0000259" key="2">
    <source>
        <dbReference type="Pfam" id="PF08241"/>
    </source>
</evidence>
<keyword evidence="3" id="KW-0489">Methyltransferase</keyword>
<organism evidence="3 4">
    <name type="scientific">Plantactinospora solaniradicis</name>
    <dbReference type="NCBI Taxonomy" id="1723736"/>
    <lineage>
        <taxon>Bacteria</taxon>
        <taxon>Bacillati</taxon>
        <taxon>Actinomycetota</taxon>
        <taxon>Actinomycetes</taxon>
        <taxon>Micromonosporales</taxon>
        <taxon>Micromonosporaceae</taxon>
        <taxon>Plantactinospora</taxon>
    </lineage>
</organism>
<dbReference type="EMBL" id="JBHSPR010000007">
    <property type="protein sequence ID" value="MFC6016222.1"/>
    <property type="molecule type" value="Genomic_DNA"/>
</dbReference>
<evidence type="ECO:0000313" key="4">
    <source>
        <dbReference type="Proteomes" id="UP001596203"/>
    </source>
</evidence>
<dbReference type="Proteomes" id="UP001596203">
    <property type="component" value="Unassembled WGS sequence"/>
</dbReference>
<dbReference type="InterPro" id="IPR029063">
    <property type="entry name" value="SAM-dependent_MTases_sf"/>
</dbReference>
<dbReference type="GO" id="GO:0032259">
    <property type="term" value="P:methylation"/>
    <property type="evidence" value="ECO:0007669"/>
    <property type="project" value="UniProtKB-KW"/>
</dbReference>
<dbReference type="PANTHER" id="PTHR43861">
    <property type="entry name" value="TRANS-ACONITATE 2-METHYLTRANSFERASE-RELATED"/>
    <property type="match status" value="1"/>
</dbReference>
<proteinExistence type="predicted"/>
<dbReference type="EC" id="2.1.1.222" evidence="3"/>
<dbReference type="PANTHER" id="PTHR43861:SF3">
    <property type="entry name" value="PUTATIVE (AFU_ORTHOLOGUE AFUA_2G14390)-RELATED"/>
    <property type="match status" value="1"/>
</dbReference>
<keyword evidence="4" id="KW-1185">Reference proteome</keyword>
<feature type="domain" description="Methyltransferase type 11" evidence="2">
    <location>
        <begin position="42"/>
        <end position="129"/>
    </location>
</feature>
<evidence type="ECO:0000256" key="1">
    <source>
        <dbReference type="ARBA" id="ARBA00022679"/>
    </source>
</evidence>
<comment type="caution">
    <text evidence="3">The sequence shown here is derived from an EMBL/GenBank/DDBJ whole genome shotgun (WGS) entry which is preliminary data.</text>
</comment>
<dbReference type="Gene3D" id="3.40.50.150">
    <property type="entry name" value="Vaccinia Virus protein VP39"/>
    <property type="match status" value="1"/>
</dbReference>
<gene>
    <name evidence="3" type="ORF">ACFP2T_08435</name>
</gene>
<dbReference type="InterPro" id="IPR013216">
    <property type="entry name" value="Methyltransf_11"/>
</dbReference>
<dbReference type="CDD" id="cd02440">
    <property type="entry name" value="AdoMet_MTases"/>
    <property type="match status" value="1"/>
</dbReference>
<keyword evidence="1 3" id="KW-0808">Transferase</keyword>
<dbReference type="GO" id="GO:0102208">
    <property type="term" value="F:2-polyprenyl-6-hydroxyphenol methylase activity"/>
    <property type="evidence" value="ECO:0007669"/>
    <property type="project" value="UniProtKB-EC"/>
</dbReference>
<protein>
    <submittedName>
        <fullName evidence="3">Class I SAM-dependent methyltransferase</fullName>
        <ecNumber evidence="3">2.1.1.222</ecNumber>
        <ecNumber evidence="3">2.1.1.64</ecNumber>
    </submittedName>
</protein>
<dbReference type="EC" id="2.1.1.64" evidence="3"/>
<dbReference type="Pfam" id="PF08241">
    <property type="entry name" value="Methyltransf_11"/>
    <property type="match status" value="1"/>
</dbReference>
<accession>A0ABW1K4U6</accession>
<dbReference type="GO" id="GO:0061542">
    <property type="term" value="F:3-demethylubiquinol 3-O-methyltransferase activity"/>
    <property type="evidence" value="ECO:0007669"/>
    <property type="project" value="UniProtKB-EC"/>
</dbReference>